<feature type="domain" description="EAL" evidence="2">
    <location>
        <begin position="246"/>
        <end position="496"/>
    </location>
</feature>
<evidence type="ECO:0000313" key="5">
    <source>
        <dbReference type="Proteomes" id="UP001549321"/>
    </source>
</evidence>
<keyword evidence="5" id="KW-1185">Reference proteome</keyword>
<dbReference type="InterPro" id="IPR043128">
    <property type="entry name" value="Rev_trsase/Diguanyl_cyclase"/>
</dbReference>
<dbReference type="PROSITE" id="PS50887">
    <property type="entry name" value="GGDEF"/>
    <property type="match status" value="1"/>
</dbReference>
<feature type="transmembrane region" description="Helical" evidence="1">
    <location>
        <begin position="5"/>
        <end position="25"/>
    </location>
</feature>
<dbReference type="InterPro" id="IPR001633">
    <property type="entry name" value="EAL_dom"/>
</dbReference>
<dbReference type="PANTHER" id="PTHR44757">
    <property type="entry name" value="DIGUANYLATE CYCLASE DGCP"/>
    <property type="match status" value="1"/>
</dbReference>
<dbReference type="InterPro" id="IPR000160">
    <property type="entry name" value="GGDEF_dom"/>
</dbReference>
<keyword evidence="1" id="KW-0812">Transmembrane</keyword>
<dbReference type="InterPro" id="IPR029787">
    <property type="entry name" value="Nucleotide_cyclase"/>
</dbReference>
<dbReference type="NCBIfam" id="TIGR00254">
    <property type="entry name" value="GGDEF"/>
    <property type="match status" value="1"/>
</dbReference>
<proteinExistence type="predicted"/>
<evidence type="ECO:0000313" key="4">
    <source>
        <dbReference type="EMBL" id="MET4632771.1"/>
    </source>
</evidence>
<feature type="domain" description="GGDEF" evidence="3">
    <location>
        <begin position="105"/>
        <end position="237"/>
    </location>
</feature>
<keyword evidence="1" id="KW-1133">Transmembrane helix</keyword>
<dbReference type="CDD" id="cd01948">
    <property type="entry name" value="EAL"/>
    <property type="match status" value="1"/>
</dbReference>
<keyword evidence="1" id="KW-0472">Membrane</keyword>
<dbReference type="Pfam" id="PF00990">
    <property type="entry name" value="GGDEF"/>
    <property type="match status" value="1"/>
</dbReference>
<dbReference type="Gene3D" id="3.30.70.270">
    <property type="match status" value="1"/>
</dbReference>
<protein>
    <submittedName>
        <fullName evidence="4">Diguanylate cyclase (GGDEF)-like protein</fullName>
    </submittedName>
</protein>
<dbReference type="Proteomes" id="UP001549321">
    <property type="component" value="Unassembled WGS sequence"/>
</dbReference>
<feature type="transmembrane region" description="Helical" evidence="1">
    <location>
        <begin position="31"/>
        <end position="51"/>
    </location>
</feature>
<dbReference type="SUPFAM" id="SSF141868">
    <property type="entry name" value="EAL domain-like"/>
    <property type="match status" value="1"/>
</dbReference>
<dbReference type="Pfam" id="PF00563">
    <property type="entry name" value="EAL"/>
    <property type="match status" value="1"/>
</dbReference>
<organism evidence="4 5">
    <name type="scientific">Kaistia defluvii</name>
    <dbReference type="NCBI Taxonomy" id="410841"/>
    <lineage>
        <taxon>Bacteria</taxon>
        <taxon>Pseudomonadati</taxon>
        <taxon>Pseudomonadota</taxon>
        <taxon>Alphaproteobacteria</taxon>
        <taxon>Hyphomicrobiales</taxon>
        <taxon>Kaistiaceae</taxon>
        <taxon>Kaistia</taxon>
    </lineage>
</organism>
<dbReference type="PANTHER" id="PTHR44757:SF2">
    <property type="entry name" value="BIOFILM ARCHITECTURE MAINTENANCE PROTEIN MBAA"/>
    <property type="match status" value="1"/>
</dbReference>
<comment type="caution">
    <text evidence="4">The sequence shown here is derived from an EMBL/GenBank/DDBJ whole genome shotgun (WGS) entry which is preliminary data.</text>
</comment>
<dbReference type="Gene3D" id="3.20.20.450">
    <property type="entry name" value="EAL domain"/>
    <property type="match status" value="1"/>
</dbReference>
<evidence type="ECO:0000256" key="1">
    <source>
        <dbReference type="SAM" id="Phobius"/>
    </source>
</evidence>
<dbReference type="SMART" id="SM00052">
    <property type="entry name" value="EAL"/>
    <property type="match status" value="1"/>
</dbReference>
<evidence type="ECO:0000259" key="3">
    <source>
        <dbReference type="PROSITE" id="PS50887"/>
    </source>
</evidence>
<gene>
    <name evidence="4" type="ORF">ABIE08_000684</name>
</gene>
<name>A0ABV2QWH2_9HYPH</name>
<dbReference type="CDD" id="cd01949">
    <property type="entry name" value="GGDEF"/>
    <property type="match status" value="1"/>
</dbReference>
<dbReference type="PROSITE" id="PS50883">
    <property type="entry name" value="EAL"/>
    <property type="match status" value="1"/>
</dbReference>
<accession>A0ABV2QWH2</accession>
<dbReference type="EMBL" id="JBEPSM010000001">
    <property type="protein sequence ID" value="MET4632771.1"/>
    <property type="molecule type" value="Genomic_DNA"/>
</dbReference>
<evidence type="ECO:0000259" key="2">
    <source>
        <dbReference type="PROSITE" id="PS50883"/>
    </source>
</evidence>
<dbReference type="SUPFAM" id="SSF55073">
    <property type="entry name" value="Nucleotide cyclase"/>
    <property type="match status" value="1"/>
</dbReference>
<dbReference type="InterPro" id="IPR035919">
    <property type="entry name" value="EAL_sf"/>
</dbReference>
<dbReference type="InterPro" id="IPR052155">
    <property type="entry name" value="Biofilm_reg_signaling"/>
</dbReference>
<sequence>MLTGIVFLGSITFLLGILGIFAAPFGVTASIAHMFIASGLSLYALAGFYLYRNLTRLRSALQLSLAKQQELSTAHTSDPLTGLLTRSAFVRATDGALACWRDGGSAAAVFLMDLDRFKAVNDTHGHAAGDRVLAEVGKRFAQLAKDATAVARLGSDEFAILAQGGAWGDAESFRRRMQEWLSSPIEIPNGSIEVSASVGLAISERKDINAEALLRAADVALYRDKRIARSKARGLAVWIDEEVEYRQALQTDFHRALDAGEIVPYYQPLIALDDDRLIGFEVLARWDHPTRGIIAPADFIPLAEEVGRIGELFDKLLVRACHDARAWPSDLRLSVNISPTQFAEPQMAARILDILARENFAPARLELEITENALVDEVSAARLILTTLRNVGVSVALDDFGTGYSSLRHLSDLPVDRLKIDRDFVERARLNDEGWRIVRAIMQLATTFDLATTAEGIEAPEILATLRELGCDIGQGYLFGRPISAAETGIWLRERAEPIALAS</sequence>
<dbReference type="SMART" id="SM00267">
    <property type="entry name" value="GGDEF"/>
    <property type="match status" value="1"/>
</dbReference>
<dbReference type="RefSeq" id="WP_354548769.1">
    <property type="nucleotide sequence ID" value="NZ_JBEPSM010000001.1"/>
</dbReference>
<reference evidence="4 5" key="1">
    <citation type="submission" date="2024-06" db="EMBL/GenBank/DDBJ databases">
        <title>Sorghum-associated microbial communities from plants grown in Nebraska, USA.</title>
        <authorList>
            <person name="Schachtman D."/>
        </authorList>
    </citation>
    <scope>NUCLEOTIDE SEQUENCE [LARGE SCALE GENOMIC DNA]</scope>
    <source>
        <strain evidence="4 5">3207</strain>
    </source>
</reference>